<reference evidence="1 2" key="3">
    <citation type="journal article" date="2022" name="Microbiol. Spectr.">
        <title>Folding features and dynamics of 3D genome architecture in plant fungal pathogens.</title>
        <authorList>
            <person name="Xia C."/>
        </authorList>
    </citation>
    <scope>NUCLEOTIDE SEQUENCE [LARGE SCALE GENOMIC DNA]</scope>
    <source>
        <strain evidence="1 2">93-210</strain>
    </source>
</reference>
<organism evidence="1 2">
    <name type="scientific">Puccinia striiformis f. sp. tritici</name>
    <dbReference type="NCBI Taxonomy" id="168172"/>
    <lineage>
        <taxon>Eukaryota</taxon>
        <taxon>Fungi</taxon>
        <taxon>Dikarya</taxon>
        <taxon>Basidiomycota</taxon>
        <taxon>Pucciniomycotina</taxon>
        <taxon>Pucciniomycetes</taxon>
        <taxon>Pucciniales</taxon>
        <taxon>Pucciniaceae</taxon>
        <taxon>Puccinia</taxon>
    </lineage>
</organism>
<sequence length="1298" mass="146302">MKVCYRNLVILGLVATCTALDESLPGSADLLSQLRGPLPPTPDAGTSTVQDSSHNNNLASKLELTRPHTLRSRVEMSNSSPSTPPAGVSWGESSRRRARKESHSGTELLIPTETHMRIPPNKRRKEDELPEKISDDVDHRPHDPPETLDLLKGFGKDPIPKAPANLDEMLRDAVLSTTPTLSHRQKSDNAASLDNILSQAVRSHRATQDNVISSPLPIALQDKRNHLSIGLSITPPTQEFHFKTLDNHILAPVVQNKDPRPESSTKLDEILRNALFSHDRTRLSGKNPVQVEQASPHPQNVMTSRIIGDLLSQPVTPSKSISYPNKIPTKTGTTSTNVNPLVLATSRGNDGRSMRLEFTHEVLEAPNPLLEDPLVIELIKKLNKKETETKIMIDESNFDEAFRIITECDVLMKKHTPIDLAISFPVKQPRKYYIYLQSLKMWDNRWAWYKFWNRRITSIDVEKMEIPQQTKKLKKVFLLFLFYVEMIDSIFPQNKVEGMSPNEHTSELLKSAIQVFQMIDQNKIEIMDTFNDQGLEIGEEVKKLKGFEVQINGRKISGKSRDKVNPTLWKCLAIWIDRSGRDSLSKTYLQTAYTWSIFQLKIQIQGNLLGMLSDLLTMEFMSSIGKKVCYRTLVILGLVATCTALDESLPRSADSLSQLRVCYRNLVILGLVATCTALDESLPGSADLLSQLRGPLPPTPDAGTSTVQDSSHNNNLASKLELTRPHTLRSRVEMSNSSPSTPPAGVSWGESSRRRARKESHSGTELLIPTETHMRIPPNKRRKEDELPEKISDDVDHRPHDPPETLDLLKGFGKDPIPKAPANLDEMLRDAVLSTTPTLSHRQKSDNAASLDNILSQAVRSHRATQDNVISSPLPIALQDKRNHLSIGLSITPPTQEFHFKTLDNHILAPVVQNKDPRPESSTKLDEILRNALFSHDRTRLSGKNPVQVEQASPHPPHVMTSQIIGDLVSQPVPRNSLFSGERTRPINEDPVQVEKGSSSTHPQNTKSPQIIGDLLSQPVTPSKSIPHAKIIPTNTGITSSNVNPLVLQNPRGNGERSMRLEFTHEVLEGPHPLLEDPLLIELIKKLNKKEIETKIMIDGSNFKEAFRVIKECDYLMKKYTPIDLAIRFPVSKPRRYYIFVQSSKMWENRWAWYRFWNQRITSINVEKMETNRQAGNLKRVFLLFLFYVEMIDSIFPHNNVEGSFTNEHNSELLKSAIQIFRMNNQNKDEVTHTFDQGLETEGEVKKLNGYGVQITGKKISGNLRDTVNPMLWKSLAIWINGTGRDSLKKKYLRTAHT</sequence>
<dbReference type="Proteomes" id="UP001060170">
    <property type="component" value="Chromosome 12"/>
</dbReference>
<accession>A0ACC0E135</accession>
<comment type="caution">
    <text evidence="1">The sequence shown here is derived from an EMBL/GenBank/DDBJ whole genome shotgun (WGS) entry which is preliminary data.</text>
</comment>
<protein>
    <submittedName>
        <fullName evidence="1">Uncharacterized protein</fullName>
    </submittedName>
</protein>
<proteinExistence type="predicted"/>
<dbReference type="EMBL" id="CM045876">
    <property type="protein sequence ID" value="KAI7942672.1"/>
    <property type="molecule type" value="Genomic_DNA"/>
</dbReference>
<name>A0ACC0E135_9BASI</name>
<reference evidence="2" key="1">
    <citation type="journal article" date="2018" name="BMC Genomics">
        <title>Genomic insights into host adaptation between the wheat stripe rust pathogen (Puccinia striiformis f. sp. tritici) and the barley stripe rust pathogen (Puccinia striiformis f. sp. hordei).</title>
        <authorList>
            <person name="Xia C."/>
            <person name="Wang M."/>
            <person name="Yin C."/>
            <person name="Cornejo O.E."/>
            <person name="Hulbert S.H."/>
            <person name="Chen X."/>
        </authorList>
    </citation>
    <scope>NUCLEOTIDE SEQUENCE [LARGE SCALE GENOMIC DNA]</scope>
    <source>
        <strain evidence="2">93-210</strain>
    </source>
</reference>
<evidence type="ECO:0000313" key="1">
    <source>
        <dbReference type="EMBL" id="KAI7942672.1"/>
    </source>
</evidence>
<keyword evidence="2" id="KW-1185">Reference proteome</keyword>
<feature type="non-terminal residue" evidence="1">
    <location>
        <position position="1298"/>
    </location>
</feature>
<gene>
    <name evidence="1" type="ORF">MJO28_012699</name>
</gene>
<reference evidence="2" key="2">
    <citation type="journal article" date="2018" name="Mol. Plant Microbe Interact.">
        <title>Genome sequence resources for the wheat stripe rust pathogen (Puccinia striiformis f. sp. tritici) and the barley stripe rust pathogen (Puccinia striiformis f. sp. hordei).</title>
        <authorList>
            <person name="Xia C."/>
            <person name="Wang M."/>
            <person name="Yin C."/>
            <person name="Cornejo O.E."/>
            <person name="Hulbert S.H."/>
            <person name="Chen X."/>
        </authorList>
    </citation>
    <scope>NUCLEOTIDE SEQUENCE [LARGE SCALE GENOMIC DNA]</scope>
    <source>
        <strain evidence="2">93-210</strain>
    </source>
</reference>
<evidence type="ECO:0000313" key="2">
    <source>
        <dbReference type="Proteomes" id="UP001060170"/>
    </source>
</evidence>